<dbReference type="Proteomes" id="UP001175001">
    <property type="component" value="Unassembled WGS sequence"/>
</dbReference>
<comment type="caution">
    <text evidence="1">The sequence shown here is derived from an EMBL/GenBank/DDBJ whole genome shotgun (WGS) entry which is preliminary data.</text>
</comment>
<proteinExistence type="predicted"/>
<accession>A0AA40D3J9</accession>
<protein>
    <submittedName>
        <fullName evidence="1">Uncharacterized protein</fullName>
    </submittedName>
</protein>
<dbReference type="AlphaFoldDB" id="A0AA40D3J9"/>
<gene>
    <name evidence="1" type="ORF">DIS24_g2525</name>
</gene>
<reference evidence="1" key="1">
    <citation type="submission" date="2023-06" db="EMBL/GenBank/DDBJ databases">
        <title>Multi-omics analyses reveal the molecular pathogenesis toolkit of Lasiodiplodia hormozganensis, a cross-kingdom pathogen.</title>
        <authorList>
            <person name="Felix C."/>
            <person name="Meneses R."/>
            <person name="Goncalves M.F.M."/>
            <person name="Tilleman L."/>
            <person name="Duarte A.S."/>
            <person name="Jorrin-Novo J.V."/>
            <person name="Van De Peer Y."/>
            <person name="Deforce D."/>
            <person name="Van Nieuwerburgh F."/>
            <person name="Esteves A.C."/>
            <person name="Alves A."/>
        </authorList>
    </citation>
    <scope>NUCLEOTIDE SEQUENCE</scope>
    <source>
        <strain evidence="1">CBS 339.90</strain>
    </source>
</reference>
<keyword evidence="2" id="KW-1185">Reference proteome</keyword>
<sequence>MTCRRSTRANFMSCRAKGPSLTGCCDWYAVHCSWCHPKRIDQPFEEHLRTINNNPDEPSSGRTGLHYSRCQNHHRPKFICPRPTCRRSVKPFYDPDRFRYRFDEYGLWEAEPRPEANPLYAQSVRNARLIDRCKRKGETLRRRREELEKRMDGVPGGHVPHLPLRNDEGWGDLSVEEREEFALLEPEVWRVRVVGTQNGEHLKRCPSCAGEVLRVGSTFRIPGKRDEKGWREVERMIGEGVDMVARFSCCWTQEAYAKALEELKEVEAERQMERIGE</sequence>
<dbReference type="EMBL" id="JAUJDW010000008">
    <property type="protein sequence ID" value="KAK0661326.1"/>
    <property type="molecule type" value="Genomic_DNA"/>
</dbReference>
<organism evidence="1 2">
    <name type="scientific">Lasiodiplodia hormozganensis</name>
    <dbReference type="NCBI Taxonomy" id="869390"/>
    <lineage>
        <taxon>Eukaryota</taxon>
        <taxon>Fungi</taxon>
        <taxon>Dikarya</taxon>
        <taxon>Ascomycota</taxon>
        <taxon>Pezizomycotina</taxon>
        <taxon>Dothideomycetes</taxon>
        <taxon>Dothideomycetes incertae sedis</taxon>
        <taxon>Botryosphaeriales</taxon>
        <taxon>Botryosphaeriaceae</taxon>
        <taxon>Lasiodiplodia</taxon>
    </lineage>
</organism>
<evidence type="ECO:0000313" key="1">
    <source>
        <dbReference type="EMBL" id="KAK0661326.1"/>
    </source>
</evidence>
<evidence type="ECO:0000313" key="2">
    <source>
        <dbReference type="Proteomes" id="UP001175001"/>
    </source>
</evidence>
<name>A0AA40D3J9_9PEZI</name>